<dbReference type="Gene3D" id="1.10.20.10">
    <property type="entry name" value="Histone, subunit A"/>
    <property type="match status" value="1"/>
</dbReference>
<organism evidence="7 8">
    <name type="scientific">Boothiomyces macroporosus</name>
    <dbReference type="NCBI Taxonomy" id="261099"/>
    <lineage>
        <taxon>Eukaryota</taxon>
        <taxon>Fungi</taxon>
        <taxon>Fungi incertae sedis</taxon>
        <taxon>Chytridiomycota</taxon>
        <taxon>Chytridiomycota incertae sedis</taxon>
        <taxon>Chytridiomycetes</taxon>
        <taxon>Rhizophydiales</taxon>
        <taxon>Terramycetaceae</taxon>
        <taxon>Boothiomyces</taxon>
    </lineage>
</organism>
<dbReference type="GO" id="GO:0051123">
    <property type="term" value="P:RNA polymerase II preinitiation complex assembly"/>
    <property type="evidence" value="ECO:0007669"/>
    <property type="project" value="TreeGrafter"/>
</dbReference>
<comment type="caution">
    <text evidence="7">The sequence shown here is derived from an EMBL/GenBank/DDBJ whole genome shotgun (WGS) entry which is preliminary data.</text>
</comment>
<dbReference type="AlphaFoldDB" id="A0AAD5UP64"/>
<protein>
    <recommendedName>
        <fullName evidence="6">Transcription initiation factor TFIID subunit 13</fullName>
    </recommendedName>
</protein>
<evidence type="ECO:0000256" key="2">
    <source>
        <dbReference type="ARBA" id="ARBA00023015"/>
    </source>
</evidence>
<evidence type="ECO:0000256" key="1">
    <source>
        <dbReference type="ARBA" id="ARBA00004123"/>
    </source>
</evidence>
<keyword evidence="2" id="KW-0805">Transcription regulation</keyword>
<accession>A0AAD5UP64</accession>
<comment type="subcellular location">
    <subcellularLocation>
        <location evidence="1">Nucleus</location>
    </subcellularLocation>
</comment>
<dbReference type="SUPFAM" id="SSF47113">
    <property type="entry name" value="Histone-fold"/>
    <property type="match status" value="1"/>
</dbReference>
<evidence type="ECO:0000256" key="3">
    <source>
        <dbReference type="ARBA" id="ARBA00023163"/>
    </source>
</evidence>
<dbReference type="GO" id="GO:0046982">
    <property type="term" value="F:protein heterodimerization activity"/>
    <property type="evidence" value="ECO:0007669"/>
    <property type="project" value="InterPro"/>
</dbReference>
<dbReference type="Pfam" id="PF02269">
    <property type="entry name" value="TFIID-18kDa"/>
    <property type="match status" value="1"/>
</dbReference>
<gene>
    <name evidence="7" type="ORF">HK103_004784</name>
</gene>
<dbReference type="PANTHER" id="PTHR11380:SF5">
    <property type="entry name" value="TRANSCRIPTION INITIATION FACTOR TFIID SUBUNIT 13"/>
    <property type="match status" value="1"/>
</dbReference>
<dbReference type="EMBL" id="JADGKB010000004">
    <property type="protein sequence ID" value="KAJ3261833.1"/>
    <property type="molecule type" value="Genomic_DNA"/>
</dbReference>
<comment type="similarity">
    <text evidence="5">Belongs to the TAF13 family.</text>
</comment>
<evidence type="ECO:0000313" key="8">
    <source>
        <dbReference type="Proteomes" id="UP001210925"/>
    </source>
</evidence>
<keyword evidence="4" id="KW-0539">Nucleus</keyword>
<reference evidence="7" key="1">
    <citation type="submission" date="2020-05" db="EMBL/GenBank/DDBJ databases">
        <title>Phylogenomic resolution of chytrid fungi.</title>
        <authorList>
            <person name="Stajich J.E."/>
            <person name="Amses K."/>
            <person name="Simmons R."/>
            <person name="Seto K."/>
            <person name="Myers J."/>
            <person name="Bonds A."/>
            <person name="Quandt C.A."/>
            <person name="Barry K."/>
            <person name="Liu P."/>
            <person name="Grigoriev I."/>
            <person name="Longcore J.E."/>
            <person name="James T.Y."/>
        </authorList>
    </citation>
    <scope>NUCLEOTIDE SEQUENCE</scope>
    <source>
        <strain evidence="7">PLAUS21</strain>
    </source>
</reference>
<dbReference type="PANTHER" id="PTHR11380">
    <property type="entry name" value="TRANSCRIPTION INITIATION FACTOR TFIID/SUPT3-RELATED"/>
    <property type="match status" value="1"/>
</dbReference>
<name>A0AAD5UP64_9FUNG</name>
<sequence>MKRKRQFGKDIRALMYGFGDDPNPLPETIDVMDELLDWFITDLCEQAQKKSTTPKLKTSDFLAALENDPKKLARAHELLNLDKELKLARATFGDAVQVEMASNMN</sequence>
<evidence type="ECO:0000256" key="4">
    <source>
        <dbReference type="ARBA" id="ARBA00023242"/>
    </source>
</evidence>
<dbReference type="InterPro" id="IPR009072">
    <property type="entry name" value="Histone-fold"/>
</dbReference>
<evidence type="ECO:0000256" key="6">
    <source>
        <dbReference type="ARBA" id="ARBA00040136"/>
    </source>
</evidence>
<evidence type="ECO:0000256" key="5">
    <source>
        <dbReference type="ARBA" id="ARBA00038392"/>
    </source>
</evidence>
<dbReference type="Proteomes" id="UP001210925">
    <property type="component" value="Unassembled WGS sequence"/>
</dbReference>
<dbReference type="InterPro" id="IPR003195">
    <property type="entry name" value="TFIID_TAF13"/>
</dbReference>
<proteinExistence type="inferred from homology"/>
<evidence type="ECO:0000313" key="7">
    <source>
        <dbReference type="EMBL" id="KAJ3261833.1"/>
    </source>
</evidence>
<keyword evidence="3" id="KW-0804">Transcription</keyword>
<keyword evidence="8" id="KW-1185">Reference proteome</keyword>
<dbReference type="GO" id="GO:0005669">
    <property type="term" value="C:transcription factor TFIID complex"/>
    <property type="evidence" value="ECO:0007669"/>
    <property type="project" value="TreeGrafter"/>
</dbReference>
<dbReference type="CDD" id="cd07978">
    <property type="entry name" value="HFD_TAF13"/>
    <property type="match status" value="1"/>
</dbReference>